<reference evidence="2" key="2">
    <citation type="submission" date="2023-05" db="EMBL/GenBank/DDBJ databases">
        <authorList>
            <consortium name="Lawrence Berkeley National Laboratory"/>
            <person name="Steindorff A."/>
            <person name="Hensen N."/>
            <person name="Bonometti L."/>
            <person name="Westerberg I."/>
            <person name="Brannstrom I.O."/>
            <person name="Guillou S."/>
            <person name="Cros-Aarteil S."/>
            <person name="Calhoun S."/>
            <person name="Haridas S."/>
            <person name="Kuo A."/>
            <person name="Mondo S."/>
            <person name="Pangilinan J."/>
            <person name="Riley R."/>
            <person name="Labutti K."/>
            <person name="Andreopoulos B."/>
            <person name="Lipzen A."/>
            <person name="Chen C."/>
            <person name="Yanf M."/>
            <person name="Daum C."/>
            <person name="Ng V."/>
            <person name="Clum A."/>
            <person name="Ohm R."/>
            <person name="Martin F."/>
            <person name="Silar P."/>
            <person name="Natvig D."/>
            <person name="Lalanne C."/>
            <person name="Gautier V."/>
            <person name="Ament-Velasquez S.L."/>
            <person name="Kruys A."/>
            <person name="Hutchinson M.I."/>
            <person name="Powell A.J."/>
            <person name="Barry K."/>
            <person name="Miller A.N."/>
            <person name="Grigoriev I.V."/>
            <person name="Debuchy R."/>
            <person name="Gladieux P."/>
            <person name="Thoren M.H."/>
            <person name="Johannesson H."/>
        </authorList>
    </citation>
    <scope>NUCLEOTIDE SEQUENCE</scope>
    <source>
        <strain evidence="2">CBS 141.50</strain>
    </source>
</reference>
<dbReference type="AlphaFoldDB" id="A0AAN6V6A4"/>
<dbReference type="EMBL" id="MU853567">
    <property type="protein sequence ID" value="KAK4145577.1"/>
    <property type="molecule type" value="Genomic_DNA"/>
</dbReference>
<reference evidence="2" key="1">
    <citation type="journal article" date="2023" name="Mol. Phylogenet. Evol.">
        <title>Genome-scale phylogeny and comparative genomics of the fungal order Sordariales.</title>
        <authorList>
            <person name="Hensen N."/>
            <person name="Bonometti L."/>
            <person name="Westerberg I."/>
            <person name="Brannstrom I.O."/>
            <person name="Guillou S."/>
            <person name="Cros-Aarteil S."/>
            <person name="Calhoun S."/>
            <person name="Haridas S."/>
            <person name="Kuo A."/>
            <person name="Mondo S."/>
            <person name="Pangilinan J."/>
            <person name="Riley R."/>
            <person name="LaButti K."/>
            <person name="Andreopoulos B."/>
            <person name="Lipzen A."/>
            <person name="Chen C."/>
            <person name="Yan M."/>
            <person name="Daum C."/>
            <person name="Ng V."/>
            <person name="Clum A."/>
            <person name="Steindorff A."/>
            <person name="Ohm R.A."/>
            <person name="Martin F."/>
            <person name="Silar P."/>
            <person name="Natvig D.O."/>
            <person name="Lalanne C."/>
            <person name="Gautier V."/>
            <person name="Ament-Velasquez S.L."/>
            <person name="Kruys A."/>
            <person name="Hutchinson M.I."/>
            <person name="Powell A.J."/>
            <person name="Barry K."/>
            <person name="Miller A.N."/>
            <person name="Grigoriev I.V."/>
            <person name="Debuchy R."/>
            <person name="Gladieux P."/>
            <person name="Hiltunen Thoren M."/>
            <person name="Johannesson H."/>
        </authorList>
    </citation>
    <scope>NUCLEOTIDE SEQUENCE</scope>
    <source>
        <strain evidence="2">CBS 141.50</strain>
    </source>
</reference>
<feature type="compositionally biased region" description="Polar residues" evidence="1">
    <location>
        <begin position="204"/>
        <end position="222"/>
    </location>
</feature>
<name>A0AAN6V6A4_9PEZI</name>
<feature type="compositionally biased region" description="Polar residues" evidence="1">
    <location>
        <begin position="149"/>
        <end position="158"/>
    </location>
</feature>
<dbReference type="RefSeq" id="XP_062638948.1">
    <property type="nucleotide sequence ID" value="XM_062779974.1"/>
</dbReference>
<feature type="compositionally biased region" description="Polar residues" evidence="1">
    <location>
        <begin position="21"/>
        <end position="31"/>
    </location>
</feature>
<feature type="compositionally biased region" description="Polar residues" evidence="1">
    <location>
        <begin position="45"/>
        <end position="80"/>
    </location>
</feature>
<feature type="compositionally biased region" description="Polar residues" evidence="1">
    <location>
        <begin position="174"/>
        <end position="195"/>
    </location>
</feature>
<sequence>MALPESDQIEVSEKRVEPGSITHTPSDSLAPSANGVPDAVPADVSSGNTAVDGTSSENTVVDDTSPDNTVVDDTSSGNTAVNDTSSDDTAVDDTSSNNTVIEDTFSDEDSSSDHATIGSPPPPSVPLHGPNDDDNGNGQMQGGEEKNDYINSQIQAGDSSDHANNEIQDGGGSNSQVKSQIQDGEGSNSQANSPIQDGEGGNGHANSQIQDGKGRNNQATTSDGHRGRTTTPALSGWTPTVIFQDMTVEREEEIERWLRRIEDSAKGKPLRFACRAKNPGTRAQRISLKMGSMRA</sequence>
<evidence type="ECO:0000313" key="3">
    <source>
        <dbReference type="Proteomes" id="UP001302676"/>
    </source>
</evidence>
<comment type="caution">
    <text evidence="2">The sequence shown here is derived from an EMBL/GenBank/DDBJ whole genome shotgun (WGS) entry which is preliminary data.</text>
</comment>
<gene>
    <name evidence="2" type="ORF">C8A04DRAFT_26575</name>
</gene>
<proteinExistence type="predicted"/>
<dbReference type="Proteomes" id="UP001302676">
    <property type="component" value="Unassembled WGS sequence"/>
</dbReference>
<evidence type="ECO:0000313" key="2">
    <source>
        <dbReference type="EMBL" id="KAK4145577.1"/>
    </source>
</evidence>
<keyword evidence="3" id="KW-1185">Reference proteome</keyword>
<feature type="compositionally biased region" description="Low complexity" evidence="1">
    <location>
        <begin position="92"/>
        <end position="103"/>
    </location>
</feature>
<organism evidence="2 3">
    <name type="scientific">Dichotomopilus funicola</name>
    <dbReference type="NCBI Taxonomy" id="1934379"/>
    <lineage>
        <taxon>Eukaryota</taxon>
        <taxon>Fungi</taxon>
        <taxon>Dikarya</taxon>
        <taxon>Ascomycota</taxon>
        <taxon>Pezizomycotina</taxon>
        <taxon>Sordariomycetes</taxon>
        <taxon>Sordariomycetidae</taxon>
        <taxon>Sordariales</taxon>
        <taxon>Chaetomiaceae</taxon>
        <taxon>Dichotomopilus</taxon>
    </lineage>
</organism>
<dbReference type="GeneID" id="87816587"/>
<evidence type="ECO:0000256" key="1">
    <source>
        <dbReference type="SAM" id="MobiDB-lite"/>
    </source>
</evidence>
<feature type="region of interest" description="Disordered" evidence="1">
    <location>
        <begin position="1"/>
        <end position="238"/>
    </location>
</feature>
<protein>
    <submittedName>
        <fullName evidence="2">Uncharacterized protein</fullName>
    </submittedName>
</protein>
<accession>A0AAN6V6A4</accession>